<dbReference type="Gene3D" id="2.30.40.10">
    <property type="entry name" value="Urease, subunit C, domain 1"/>
    <property type="match status" value="1"/>
</dbReference>
<dbReference type="SUPFAM" id="SSF51338">
    <property type="entry name" value="Composite domain of metallo-dependent hydrolases"/>
    <property type="match status" value="1"/>
</dbReference>
<sequence length="389" mass="44189">MRYISASFIVPVEGDYIKNGVVALDESGTVVGVYGAGDERVKNEEKEFYEGVLIPGFVNAHCHIELSHMLGKTAKGNGLPTFIREVMRSREEDEDLIFRKILEADQLMYANGIQAVGDHANTAHSAKIKAKSPILYHTFVEVMGLNKNDIQDRLDKARDVEFYFQSQHSSITLHAPYSCSKDMFKAFKKAVQRDNIVSIHNQESEEENKLYRYKEGEFLKFYEDMGFDVSDFKAHARNSIQSYLPHTPKENRIILVHNTYTTTKDLDFVERQERDVYYCFCPKANLYIEGHLPRILGFVPNEDRVVVGTDSLASNDTLDILEELKVLSKAADHIPFLQLLKWATINGAKALGVDEMIGSISVGKRPGLVLLENMLDFRLTDEVKLKRIA</sequence>
<evidence type="ECO:0000256" key="1">
    <source>
        <dbReference type="ARBA" id="ARBA00022801"/>
    </source>
</evidence>
<evidence type="ECO:0000313" key="3">
    <source>
        <dbReference type="EMBL" id="SFS60492.1"/>
    </source>
</evidence>
<dbReference type="InterPro" id="IPR006680">
    <property type="entry name" value="Amidohydro-rel"/>
</dbReference>
<dbReference type="Pfam" id="PF01979">
    <property type="entry name" value="Amidohydro_1"/>
    <property type="match status" value="1"/>
</dbReference>
<proteinExistence type="predicted"/>
<dbReference type="Proteomes" id="UP000198785">
    <property type="component" value="Unassembled WGS sequence"/>
</dbReference>
<dbReference type="Gene3D" id="3.20.20.140">
    <property type="entry name" value="Metal-dependent hydrolases"/>
    <property type="match status" value="1"/>
</dbReference>
<dbReference type="SUPFAM" id="SSF51556">
    <property type="entry name" value="Metallo-dependent hydrolases"/>
    <property type="match status" value="1"/>
</dbReference>
<evidence type="ECO:0000259" key="2">
    <source>
        <dbReference type="Pfam" id="PF01979"/>
    </source>
</evidence>
<accession>A0A1I6R6Z4</accession>
<dbReference type="InterPro" id="IPR050287">
    <property type="entry name" value="MTA/SAH_deaminase"/>
</dbReference>
<dbReference type="AlphaFoldDB" id="A0A1I6R6Z4"/>
<reference evidence="3 4" key="1">
    <citation type="submission" date="2016-10" db="EMBL/GenBank/DDBJ databases">
        <authorList>
            <person name="de Groot N.N."/>
        </authorList>
    </citation>
    <scope>NUCLEOTIDE SEQUENCE [LARGE SCALE GENOMIC DNA]</scope>
    <source>
        <strain evidence="3 4">DSM 22789</strain>
    </source>
</reference>
<dbReference type="PANTHER" id="PTHR43794">
    <property type="entry name" value="AMINOHYDROLASE SSNA-RELATED"/>
    <property type="match status" value="1"/>
</dbReference>
<gene>
    <name evidence="3" type="ORF">SAMN05660206_103149</name>
</gene>
<dbReference type="EMBL" id="FOZZ01000003">
    <property type="protein sequence ID" value="SFS60492.1"/>
    <property type="molecule type" value="Genomic_DNA"/>
</dbReference>
<dbReference type="STRING" id="683125.SAMN05660206_103149"/>
<organism evidence="3 4">
    <name type="scientific">Sphingobacterium wenxiniae</name>
    <dbReference type="NCBI Taxonomy" id="683125"/>
    <lineage>
        <taxon>Bacteria</taxon>
        <taxon>Pseudomonadati</taxon>
        <taxon>Bacteroidota</taxon>
        <taxon>Sphingobacteriia</taxon>
        <taxon>Sphingobacteriales</taxon>
        <taxon>Sphingobacteriaceae</taxon>
        <taxon>Sphingobacterium</taxon>
    </lineage>
</organism>
<evidence type="ECO:0000313" key="4">
    <source>
        <dbReference type="Proteomes" id="UP000198785"/>
    </source>
</evidence>
<keyword evidence="1" id="KW-0378">Hydrolase</keyword>
<dbReference type="PANTHER" id="PTHR43794:SF11">
    <property type="entry name" value="AMIDOHYDROLASE-RELATED DOMAIN-CONTAINING PROTEIN"/>
    <property type="match status" value="1"/>
</dbReference>
<dbReference type="GO" id="GO:0016810">
    <property type="term" value="F:hydrolase activity, acting on carbon-nitrogen (but not peptide) bonds"/>
    <property type="evidence" value="ECO:0007669"/>
    <property type="project" value="InterPro"/>
</dbReference>
<protein>
    <submittedName>
        <fullName evidence="3">Cytosine/adenosine deaminase</fullName>
    </submittedName>
</protein>
<dbReference type="RefSeq" id="WP_244525834.1">
    <property type="nucleotide sequence ID" value="NZ_FOZZ01000003.1"/>
</dbReference>
<name>A0A1I6R6Z4_9SPHI</name>
<dbReference type="InterPro" id="IPR011059">
    <property type="entry name" value="Metal-dep_hydrolase_composite"/>
</dbReference>
<dbReference type="InterPro" id="IPR032466">
    <property type="entry name" value="Metal_Hydrolase"/>
</dbReference>
<keyword evidence="4" id="KW-1185">Reference proteome</keyword>
<feature type="domain" description="Amidohydrolase-related" evidence="2">
    <location>
        <begin position="52"/>
        <end position="372"/>
    </location>
</feature>